<dbReference type="HOGENOM" id="CLU_3186420_0_0_11"/>
<dbReference type="AntiFam" id="ANF00006">
    <property type="entry name" value="Translation of CRISPR region"/>
</dbReference>
<proteinExistence type="predicted"/>
<dbReference type="AlphaFoldDB" id="J7LEQ1"/>
<dbReference type="AntiFam" id="ANF00057">
    <property type="entry name" value="Translation of E. coli type CRISPR repeat"/>
</dbReference>
<reference evidence="2" key="2">
    <citation type="submission" date="2012-08" db="EMBL/GenBank/DDBJ databases">
        <title>Whole-genome sequence of Nocardiopsis alba strain ATCC BAA-2165 associated with honeybees.</title>
        <authorList>
            <person name="Qiao J."/>
            <person name="Chen L."/>
            <person name="Li Y."/>
            <person name="Wang J."/>
            <person name="Zhang W."/>
            <person name="Chen S."/>
        </authorList>
    </citation>
    <scope>NUCLEOTIDE SEQUENCE [LARGE SCALE GENOMIC DNA]</scope>
    <source>
        <strain evidence="2">ATCC BAA-2165 / BE74</strain>
    </source>
</reference>
<reference evidence="1 2" key="1">
    <citation type="journal article" date="2012" name="J. Bacteriol.">
        <title>Whole-Genome Sequence of Nocardiopsis alba Strain ATCC BAA-2165, Associated with Honeybees.</title>
        <authorList>
            <person name="Qiao J."/>
            <person name="Chen L."/>
            <person name="Li Y."/>
            <person name="Wang J."/>
            <person name="Zhang W."/>
            <person name="Chen S."/>
        </authorList>
    </citation>
    <scope>NUCLEOTIDE SEQUENCE [LARGE SCALE GENOMIC DNA]</scope>
    <source>
        <strain evidence="2">ATCC BAA-2165 / BE74</strain>
    </source>
</reference>
<protein>
    <submittedName>
        <fullName evidence="1">Uncharacterized protein</fullName>
    </submittedName>
</protein>
<gene>
    <name evidence="1" type="ordered locus">B005_4422</name>
</gene>
<dbReference type="KEGG" id="nal:B005_4422"/>
<sequence length="46" mass="5073">MGLSQRRAELQQHVAVHPHVRGAQLEVSGELMYHDGPPPRAWGSAD</sequence>
<evidence type="ECO:0000313" key="2">
    <source>
        <dbReference type="Proteomes" id="UP000003779"/>
    </source>
</evidence>
<dbReference type="Proteomes" id="UP000003779">
    <property type="component" value="Chromosome"/>
</dbReference>
<evidence type="ECO:0000313" key="1">
    <source>
        <dbReference type="EMBL" id="AFR09915.1"/>
    </source>
</evidence>
<accession>J7LEQ1</accession>
<name>J7LEQ1_NOCAA</name>
<organism evidence="1 2">
    <name type="scientific">Nocardiopsis alba (strain ATCC BAA-2165 / BE74)</name>
    <dbReference type="NCBI Taxonomy" id="1205910"/>
    <lineage>
        <taxon>Bacteria</taxon>
        <taxon>Bacillati</taxon>
        <taxon>Actinomycetota</taxon>
        <taxon>Actinomycetes</taxon>
        <taxon>Streptosporangiales</taxon>
        <taxon>Nocardiopsidaceae</taxon>
        <taxon>Nocardiopsis</taxon>
    </lineage>
</organism>
<dbReference type="EMBL" id="CP003788">
    <property type="protein sequence ID" value="AFR09915.1"/>
    <property type="molecule type" value="Genomic_DNA"/>
</dbReference>